<organism evidence="1 2">
    <name type="scientific">Cotesia glomerata</name>
    <name type="common">Lepidopteran parasitic wasp</name>
    <name type="synonym">Apanteles glomeratus</name>
    <dbReference type="NCBI Taxonomy" id="32391"/>
    <lineage>
        <taxon>Eukaryota</taxon>
        <taxon>Metazoa</taxon>
        <taxon>Ecdysozoa</taxon>
        <taxon>Arthropoda</taxon>
        <taxon>Hexapoda</taxon>
        <taxon>Insecta</taxon>
        <taxon>Pterygota</taxon>
        <taxon>Neoptera</taxon>
        <taxon>Endopterygota</taxon>
        <taxon>Hymenoptera</taxon>
        <taxon>Apocrita</taxon>
        <taxon>Ichneumonoidea</taxon>
        <taxon>Braconidae</taxon>
        <taxon>Microgastrinae</taxon>
        <taxon>Cotesia</taxon>
    </lineage>
</organism>
<evidence type="ECO:0000313" key="1">
    <source>
        <dbReference type="EMBL" id="KAH0535645.1"/>
    </source>
</evidence>
<proteinExistence type="predicted"/>
<accession>A0AAV7HV31</accession>
<dbReference type="AlphaFoldDB" id="A0AAV7HV31"/>
<keyword evidence="2" id="KW-1185">Reference proteome</keyword>
<gene>
    <name evidence="1" type="ORF">KQX54_017911</name>
</gene>
<dbReference type="EMBL" id="JAHXZJ010002982">
    <property type="protein sequence ID" value="KAH0535645.1"/>
    <property type="molecule type" value="Genomic_DNA"/>
</dbReference>
<evidence type="ECO:0000313" key="2">
    <source>
        <dbReference type="Proteomes" id="UP000826195"/>
    </source>
</evidence>
<reference evidence="1 2" key="1">
    <citation type="journal article" date="2021" name="J. Hered.">
        <title>A chromosome-level genome assembly of the parasitoid wasp, Cotesia glomerata (Hymenoptera: Braconidae).</title>
        <authorList>
            <person name="Pinto B.J."/>
            <person name="Weis J.J."/>
            <person name="Gamble T."/>
            <person name="Ode P.J."/>
            <person name="Paul R."/>
            <person name="Zaspel J.M."/>
        </authorList>
    </citation>
    <scope>NUCLEOTIDE SEQUENCE [LARGE SCALE GENOMIC DNA]</scope>
    <source>
        <strain evidence="1">CgM1</strain>
    </source>
</reference>
<sequence length="114" mass="13319">MTHVDFISIKANDNWRTDMNCRAYSGRILQQKNFYPLLSTRVEDYLEGNEMMRITRSPAGRSSHYREWAVLVYTLVLAATWRTCSADGITMVVSHTKFTLLETRDQRLEARGQR</sequence>
<protein>
    <submittedName>
        <fullName evidence="1">Uncharacterized protein</fullName>
    </submittedName>
</protein>
<comment type="caution">
    <text evidence="1">The sequence shown here is derived from an EMBL/GenBank/DDBJ whole genome shotgun (WGS) entry which is preliminary data.</text>
</comment>
<dbReference type="Proteomes" id="UP000826195">
    <property type="component" value="Unassembled WGS sequence"/>
</dbReference>
<name>A0AAV7HV31_COTGL</name>